<protein>
    <recommendedName>
        <fullName evidence="3">Dipicolinate synthase subunit A</fullName>
    </recommendedName>
</protein>
<dbReference type="Gene3D" id="3.40.50.720">
    <property type="entry name" value="NAD(P)-binding Rossmann-like Domain"/>
    <property type="match status" value="1"/>
</dbReference>
<keyword evidence="2" id="KW-1185">Reference proteome</keyword>
<proteinExistence type="predicted"/>
<dbReference type="SUPFAM" id="SSF51735">
    <property type="entry name" value="NAD(P)-binding Rossmann-fold domains"/>
    <property type="match status" value="1"/>
</dbReference>
<evidence type="ECO:0000313" key="2">
    <source>
        <dbReference type="Proteomes" id="UP000515819"/>
    </source>
</evidence>
<evidence type="ECO:0000313" key="1">
    <source>
        <dbReference type="EMBL" id="QNM00881.1"/>
    </source>
</evidence>
<evidence type="ECO:0008006" key="3">
    <source>
        <dbReference type="Google" id="ProtNLM"/>
    </source>
</evidence>
<dbReference type="KEGG" id="wcp:H9Q76_06305"/>
<dbReference type="RefSeq" id="WP_249321845.1">
    <property type="nucleotide sequence ID" value="NZ_CP060632.1"/>
</dbReference>
<sequence length="260" mass="28561">MRNIIVFGHDPRMESVAGYFYHLGYDVYENPEEPVADACVITAPKLSEAEEDALCAYVTDDQILYHGLLSTASQQKLQEKGVTCHPYLQLETLVTENAQLTAQGILSIAGRDAVLLESHCLVLGYGHCGKAIADALAKAGAHVDVAVRRKELKPKIEQQAYGYRNLAQWDHYTYDKYSYVFNTIPAMVLDAGHLQWFSPSILIYDIASSPGGTDFAYCKAHGIRADIYLGIPGKLYPKEAGTVIASGIYEHALATETPSD</sequence>
<dbReference type="AlphaFoldDB" id="A0A7G9FQP9"/>
<accession>A0A7G9FQP9</accession>
<dbReference type="InterPro" id="IPR036291">
    <property type="entry name" value="NAD(P)-bd_dom_sf"/>
</dbReference>
<gene>
    <name evidence="1" type="ORF">H9Q76_06305</name>
</gene>
<dbReference type="Proteomes" id="UP000515819">
    <property type="component" value="Chromosome"/>
</dbReference>
<dbReference type="EMBL" id="CP060632">
    <property type="protein sequence ID" value="QNM00881.1"/>
    <property type="molecule type" value="Genomic_DNA"/>
</dbReference>
<reference evidence="1 2" key="1">
    <citation type="submission" date="2020-08" db="EMBL/GenBank/DDBJ databases">
        <authorList>
            <person name="Liu C."/>
            <person name="Sun Q."/>
        </authorList>
    </citation>
    <scope>NUCLEOTIDE SEQUENCE [LARGE SCALE GENOMIC DNA]</scope>
    <source>
        <strain evidence="1 2">NSJ-4</strain>
    </source>
</reference>
<name>A0A7G9FQP9_9FIRM</name>
<organism evidence="1 2">
    <name type="scientific">Wujia chipingensis</name>
    <dbReference type="NCBI Taxonomy" id="2763670"/>
    <lineage>
        <taxon>Bacteria</taxon>
        <taxon>Bacillati</taxon>
        <taxon>Bacillota</taxon>
        <taxon>Clostridia</taxon>
        <taxon>Lachnospirales</taxon>
        <taxon>Lachnospiraceae</taxon>
        <taxon>Wujia</taxon>
    </lineage>
</organism>